<feature type="compositionally biased region" description="Pro residues" evidence="1">
    <location>
        <begin position="135"/>
        <end position="149"/>
    </location>
</feature>
<organism evidence="2 3">
    <name type="scientific">Exophiala spinifera</name>
    <dbReference type="NCBI Taxonomy" id="91928"/>
    <lineage>
        <taxon>Eukaryota</taxon>
        <taxon>Fungi</taxon>
        <taxon>Dikarya</taxon>
        <taxon>Ascomycota</taxon>
        <taxon>Pezizomycotina</taxon>
        <taxon>Eurotiomycetes</taxon>
        <taxon>Chaetothyriomycetidae</taxon>
        <taxon>Chaetothyriales</taxon>
        <taxon>Herpotrichiellaceae</taxon>
        <taxon>Exophiala</taxon>
    </lineage>
</organism>
<dbReference type="HOGENOM" id="CLU_860621_0_0_1"/>
<dbReference type="EMBL" id="KN847497">
    <property type="protein sequence ID" value="KIW12982.1"/>
    <property type="molecule type" value="Genomic_DNA"/>
</dbReference>
<feature type="compositionally biased region" description="Polar residues" evidence="1">
    <location>
        <begin position="8"/>
        <end position="31"/>
    </location>
</feature>
<dbReference type="GeneID" id="27335252"/>
<feature type="region of interest" description="Disordered" evidence="1">
    <location>
        <begin position="1"/>
        <end position="35"/>
    </location>
</feature>
<name>A0A0D1ZJK1_9EURO</name>
<gene>
    <name evidence="2" type="ORF">PV08_08169</name>
</gene>
<keyword evidence="3" id="KW-1185">Reference proteome</keyword>
<sequence length="323" mass="33795">MPSEKHNSGSNAARSNTGSRKASNAAPSQATHHTHRVREICQVIPAPGYNKPPGACVAAMHPCYRPLDLGTCNAINSQNGVSRMYNSESITNTRVIETIMKPEDYNKLSEGNQKALATANWTRHQSSNHRLPGQAAPPPPPHPPPPPPSASVKVIPPAPSVRDITPALAPAQPPPPPPPPASRSAHTAVRPPPPPPPPLPAGQGGTASLAPLPKSKAPSKAPTTHVHKVDFVPPKSHHSAAVGKAATLTPSDSISNRSARTKPATVKNASVKGTTVAKPPKDDTSCELCHRGFGIPQVDGVRICSGCVQSHRFLVAQSSGNRR</sequence>
<proteinExistence type="predicted"/>
<feature type="compositionally biased region" description="Polar residues" evidence="1">
    <location>
        <begin position="120"/>
        <end position="129"/>
    </location>
</feature>
<feature type="compositionally biased region" description="Low complexity" evidence="1">
    <location>
        <begin position="207"/>
        <end position="222"/>
    </location>
</feature>
<feature type="compositionally biased region" description="Pro residues" evidence="1">
    <location>
        <begin position="190"/>
        <end position="200"/>
    </location>
</feature>
<feature type="compositionally biased region" description="Polar residues" evidence="1">
    <location>
        <begin position="248"/>
        <end position="258"/>
    </location>
</feature>
<reference evidence="2 3" key="1">
    <citation type="submission" date="2015-01" db="EMBL/GenBank/DDBJ databases">
        <title>The Genome Sequence of Exophiala spinifera CBS89968.</title>
        <authorList>
            <consortium name="The Broad Institute Genomics Platform"/>
            <person name="Cuomo C."/>
            <person name="de Hoog S."/>
            <person name="Gorbushina A."/>
            <person name="Stielow B."/>
            <person name="Teixiera M."/>
            <person name="Abouelleil A."/>
            <person name="Chapman S.B."/>
            <person name="Priest M."/>
            <person name="Young S.K."/>
            <person name="Wortman J."/>
            <person name="Nusbaum C."/>
            <person name="Birren B."/>
        </authorList>
    </citation>
    <scope>NUCLEOTIDE SEQUENCE [LARGE SCALE GENOMIC DNA]</scope>
    <source>
        <strain evidence="2 3">CBS 89968</strain>
    </source>
</reference>
<feature type="region of interest" description="Disordered" evidence="1">
    <location>
        <begin position="120"/>
        <end position="284"/>
    </location>
</feature>
<dbReference type="Proteomes" id="UP000053328">
    <property type="component" value="Unassembled WGS sequence"/>
</dbReference>
<protein>
    <submittedName>
        <fullName evidence="2">Uncharacterized protein</fullName>
    </submittedName>
</protein>
<evidence type="ECO:0000313" key="2">
    <source>
        <dbReference type="EMBL" id="KIW12982.1"/>
    </source>
</evidence>
<dbReference type="STRING" id="91928.A0A0D1ZJK1"/>
<dbReference type="OrthoDB" id="4120700at2759"/>
<dbReference type="VEuPathDB" id="FungiDB:PV08_08169"/>
<dbReference type="RefSeq" id="XP_016233198.1">
    <property type="nucleotide sequence ID" value="XM_016382495.1"/>
</dbReference>
<accession>A0A0D1ZJK1</accession>
<feature type="compositionally biased region" description="Pro residues" evidence="1">
    <location>
        <begin position="171"/>
        <end position="181"/>
    </location>
</feature>
<evidence type="ECO:0000256" key="1">
    <source>
        <dbReference type="SAM" id="MobiDB-lite"/>
    </source>
</evidence>
<evidence type="ECO:0000313" key="3">
    <source>
        <dbReference type="Proteomes" id="UP000053328"/>
    </source>
</evidence>
<dbReference type="AlphaFoldDB" id="A0A0D1ZJK1"/>